<name>A0A0A1UUB2_9HYPO</name>
<accession>A0A0A1UUB2</accession>
<feature type="region of interest" description="Disordered" evidence="1">
    <location>
        <begin position="68"/>
        <end position="93"/>
    </location>
</feature>
<dbReference type="AlphaFoldDB" id="A0A0A1UUB2"/>
<organism evidence="2 3">
    <name type="scientific">Metarhizium robertsii</name>
    <dbReference type="NCBI Taxonomy" id="568076"/>
    <lineage>
        <taxon>Eukaryota</taxon>
        <taxon>Fungi</taxon>
        <taxon>Dikarya</taxon>
        <taxon>Ascomycota</taxon>
        <taxon>Pezizomycotina</taxon>
        <taxon>Sordariomycetes</taxon>
        <taxon>Hypocreomycetidae</taxon>
        <taxon>Hypocreales</taxon>
        <taxon>Clavicipitaceae</taxon>
        <taxon>Metarhizium</taxon>
    </lineage>
</organism>
<reference evidence="2 3" key="1">
    <citation type="submission" date="2014-02" db="EMBL/GenBank/DDBJ databases">
        <title>The genome sequence of the entomopathogenic fungus Metarhizium robertsii ARSEF 2575.</title>
        <authorList>
            <person name="Giuliano Garisto Donzelli B."/>
            <person name="Roe B.A."/>
            <person name="Macmil S.L."/>
            <person name="Krasnoff S.B."/>
            <person name="Gibson D.M."/>
        </authorList>
    </citation>
    <scope>NUCLEOTIDE SEQUENCE [LARGE SCALE GENOMIC DNA]</scope>
    <source>
        <strain evidence="2 3">ARSEF 2575</strain>
    </source>
</reference>
<dbReference type="Proteomes" id="UP000030151">
    <property type="component" value="Unassembled WGS sequence"/>
</dbReference>
<sequence length="93" mass="9873">MSILQAKGIDLEVTSAKGRDSNFGRRFQLNKGWRLAGTRKSDGYGSLAAGFRAPRVVSSGALPDDKLARVKQGQAASARSLSELSGENHVPDS</sequence>
<dbReference type="HOGENOM" id="CLU_2400149_0_0_1"/>
<evidence type="ECO:0000256" key="1">
    <source>
        <dbReference type="SAM" id="MobiDB-lite"/>
    </source>
</evidence>
<evidence type="ECO:0000313" key="3">
    <source>
        <dbReference type="Proteomes" id="UP000030151"/>
    </source>
</evidence>
<dbReference type="EMBL" id="JELW01000014">
    <property type="protein sequence ID" value="EXV00278.1"/>
    <property type="molecule type" value="Genomic_DNA"/>
</dbReference>
<evidence type="ECO:0000313" key="2">
    <source>
        <dbReference type="EMBL" id="EXV00278.1"/>
    </source>
</evidence>
<protein>
    <submittedName>
        <fullName evidence="2">Uncharacterized protein</fullName>
    </submittedName>
</protein>
<proteinExistence type="predicted"/>
<gene>
    <name evidence="2" type="ORF">X797_006723</name>
</gene>
<feature type="compositionally biased region" description="Polar residues" evidence="1">
    <location>
        <begin position="74"/>
        <end position="85"/>
    </location>
</feature>
<comment type="caution">
    <text evidence="2">The sequence shown here is derived from an EMBL/GenBank/DDBJ whole genome shotgun (WGS) entry which is preliminary data.</text>
</comment>